<dbReference type="FunFam" id="1.10.10.10:FF:000001">
    <property type="entry name" value="LysR family transcriptional regulator"/>
    <property type="match status" value="1"/>
</dbReference>
<name>A0A415SDU7_MEDGN</name>
<dbReference type="InterPro" id="IPR036388">
    <property type="entry name" value="WH-like_DNA-bd_sf"/>
</dbReference>
<dbReference type="Gene3D" id="3.40.190.290">
    <property type="match status" value="1"/>
</dbReference>
<sequence length="305" mass="34447">MLNQKQAEYFLEIVNCGSITEAAKNLFISQPALSQTIKNIENELQFPLFIRGTSPLQLTKMGERMLPIARSIISFNQNIEKQIKALQELPTHTLRIGVLSGQAQGIITHILTDYIASHSQVEVSITETGSHVIEQLLMDGKIDIGVLSGAPTNSSFNYVFIRNDTMVVLAPKTSDFAKRHANASAINFDELYDQQLVAKTIGSYSRLLLDTLSHLYGIPLKIKYEFENLAPIVPNFPKLGCLTFLPMSYYNVTPELYETSNYYYINCSEIHYSEFLCFHKSLYISDYISDLLDAMQEHLAQANKQ</sequence>
<dbReference type="PRINTS" id="PR00039">
    <property type="entry name" value="HTHLYSR"/>
</dbReference>
<dbReference type="InterPro" id="IPR036390">
    <property type="entry name" value="WH_DNA-bd_sf"/>
</dbReference>
<evidence type="ECO:0000256" key="3">
    <source>
        <dbReference type="ARBA" id="ARBA00023125"/>
    </source>
</evidence>
<keyword evidence="4" id="KW-0804">Transcription</keyword>
<reference evidence="6 7" key="1">
    <citation type="submission" date="2018-08" db="EMBL/GenBank/DDBJ databases">
        <title>A genome reference for cultivated species of the human gut microbiota.</title>
        <authorList>
            <person name="Zou Y."/>
            <person name="Xue W."/>
            <person name="Luo G."/>
        </authorList>
    </citation>
    <scope>NUCLEOTIDE SEQUENCE [LARGE SCALE GENOMIC DNA]</scope>
    <source>
        <strain evidence="6 7">AF33-12</strain>
    </source>
</reference>
<evidence type="ECO:0000313" key="6">
    <source>
        <dbReference type="EMBL" id="RHM81424.1"/>
    </source>
</evidence>
<dbReference type="InterPro" id="IPR050950">
    <property type="entry name" value="HTH-type_LysR_regulators"/>
</dbReference>
<dbReference type="CDD" id="cd05466">
    <property type="entry name" value="PBP2_LTTR_substrate"/>
    <property type="match status" value="1"/>
</dbReference>
<dbReference type="Pfam" id="PF00126">
    <property type="entry name" value="HTH_1"/>
    <property type="match status" value="1"/>
</dbReference>
<dbReference type="GO" id="GO:0005829">
    <property type="term" value="C:cytosol"/>
    <property type="evidence" value="ECO:0007669"/>
    <property type="project" value="TreeGrafter"/>
</dbReference>
<keyword evidence="2" id="KW-0805">Transcription regulation</keyword>
<dbReference type="PANTHER" id="PTHR30419">
    <property type="entry name" value="HTH-TYPE TRANSCRIPTIONAL REGULATOR YBHD"/>
    <property type="match status" value="1"/>
</dbReference>
<dbReference type="GO" id="GO:0003700">
    <property type="term" value="F:DNA-binding transcription factor activity"/>
    <property type="evidence" value="ECO:0007669"/>
    <property type="project" value="InterPro"/>
</dbReference>
<dbReference type="Proteomes" id="UP000285610">
    <property type="component" value="Unassembled WGS sequence"/>
</dbReference>
<dbReference type="EMBL" id="QRQE01000002">
    <property type="protein sequence ID" value="RHM81424.1"/>
    <property type="molecule type" value="Genomic_DNA"/>
</dbReference>
<dbReference type="Pfam" id="PF03466">
    <property type="entry name" value="LysR_substrate"/>
    <property type="match status" value="1"/>
</dbReference>
<evidence type="ECO:0000256" key="1">
    <source>
        <dbReference type="ARBA" id="ARBA00009437"/>
    </source>
</evidence>
<dbReference type="PROSITE" id="PS50931">
    <property type="entry name" value="HTH_LYSR"/>
    <property type="match status" value="1"/>
</dbReference>
<gene>
    <name evidence="6" type="ORF">DWZ50_01105</name>
</gene>
<organism evidence="6 7">
    <name type="scientific">Mediterraneibacter gnavus</name>
    <name type="common">Ruminococcus gnavus</name>
    <dbReference type="NCBI Taxonomy" id="33038"/>
    <lineage>
        <taxon>Bacteria</taxon>
        <taxon>Bacillati</taxon>
        <taxon>Bacillota</taxon>
        <taxon>Clostridia</taxon>
        <taxon>Lachnospirales</taxon>
        <taxon>Lachnospiraceae</taxon>
        <taxon>Mediterraneibacter</taxon>
    </lineage>
</organism>
<dbReference type="Gene3D" id="1.10.10.10">
    <property type="entry name" value="Winged helix-like DNA-binding domain superfamily/Winged helix DNA-binding domain"/>
    <property type="match status" value="1"/>
</dbReference>
<evidence type="ECO:0000313" key="7">
    <source>
        <dbReference type="Proteomes" id="UP000285610"/>
    </source>
</evidence>
<comment type="similarity">
    <text evidence="1">Belongs to the LysR transcriptional regulatory family.</text>
</comment>
<proteinExistence type="inferred from homology"/>
<dbReference type="SUPFAM" id="SSF53850">
    <property type="entry name" value="Periplasmic binding protein-like II"/>
    <property type="match status" value="1"/>
</dbReference>
<dbReference type="InterPro" id="IPR000847">
    <property type="entry name" value="LysR_HTH_N"/>
</dbReference>
<dbReference type="AlphaFoldDB" id="A0A415SDU7"/>
<evidence type="ECO:0000259" key="5">
    <source>
        <dbReference type="PROSITE" id="PS50931"/>
    </source>
</evidence>
<dbReference type="GO" id="GO:0003677">
    <property type="term" value="F:DNA binding"/>
    <property type="evidence" value="ECO:0007669"/>
    <property type="project" value="UniProtKB-KW"/>
</dbReference>
<protein>
    <submittedName>
        <fullName evidence="6">LysR family transcriptional regulator</fullName>
    </submittedName>
</protein>
<dbReference type="PANTHER" id="PTHR30419:SF8">
    <property type="entry name" value="NITROGEN ASSIMILATION TRANSCRIPTIONAL ACTIVATOR-RELATED"/>
    <property type="match status" value="1"/>
</dbReference>
<dbReference type="InterPro" id="IPR005119">
    <property type="entry name" value="LysR_subst-bd"/>
</dbReference>
<evidence type="ECO:0000256" key="4">
    <source>
        <dbReference type="ARBA" id="ARBA00023163"/>
    </source>
</evidence>
<dbReference type="SUPFAM" id="SSF46785">
    <property type="entry name" value="Winged helix' DNA-binding domain"/>
    <property type="match status" value="1"/>
</dbReference>
<keyword evidence="3" id="KW-0238">DNA-binding</keyword>
<accession>A0A415SDU7</accession>
<evidence type="ECO:0000256" key="2">
    <source>
        <dbReference type="ARBA" id="ARBA00023015"/>
    </source>
</evidence>
<comment type="caution">
    <text evidence="6">The sequence shown here is derived from an EMBL/GenBank/DDBJ whole genome shotgun (WGS) entry which is preliminary data.</text>
</comment>
<feature type="domain" description="HTH lysR-type" evidence="5">
    <location>
        <begin position="2"/>
        <end position="59"/>
    </location>
</feature>
<dbReference type="RefSeq" id="WP_118444102.1">
    <property type="nucleotide sequence ID" value="NZ_JBCPGC010000002.1"/>
</dbReference>